<organism evidence="1 2">
    <name type="scientific">Kroppenstedtia eburnea</name>
    <dbReference type="NCBI Taxonomy" id="714067"/>
    <lineage>
        <taxon>Bacteria</taxon>
        <taxon>Bacillati</taxon>
        <taxon>Bacillota</taxon>
        <taxon>Bacilli</taxon>
        <taxon>Bacillales</taxon>
        <taxon>Thermoactinomycetaceae</taxon>
        <taxon>Kroppenstedtia</taxon>
    </lineage>
</organism>
<accession>A0A1N7JG50</accession>
<dbReference type="Proteomes" id="UP000186795">
    <property type="component" value="Unassembled WGS sequence"/>
</dbReference>
<evidence type="ECO:0000313" key="2">
    <source>
        <dbReference type="Proteomes" id="UP000186795"/>
    </source>
</evidence>
<dbReference type="EMBL" id="FTOD01000002">
    <property type="protein sequence ID" value="SIS48278.1"/>
    <property type="molecule type" value="Genomic_DNA"/>
</dbReference>
<name>A0A1N7JG50_9BACL</name>
<dbReference type="AlphaFoldDB" id="A0A1N7JG50"/>
<proteinExistence type="predicted"/>
<protein>
    <recommendedName>
        <fullName evidence="3">Phage transcriptional regulator, RinA family</fullName>
    </recommendedName>
</protein>
<sequence>MSRVVDKAQLTIFGTDARRRVRDRLLSWPDLEKKVQRLQRLIEQDREALRHLDDQIHSYMIPKYETMDMPGGQGVSDKVGDLVARLVDKRDELHLSIMENELELHKLKRDLNMIEMAVDELSPFHAEIVRRYYLRKERWESTCIQMRIQKSRFYEVLAEVLDVLGDQL</sequence>
<keyword evidence="2" id="KW-1185">Reference proteome</keyword>
<gene>
    <name evidence="1" type="ORF">SAMN05421790_10251</name>
</gene>
<evidence type="ECO:0000313" key="1">
    <source>
        <dbReference type="EMBL" id="SIS48278.1"/>
    </source>
</evidence>
<reference evidence="2" key="1">
    <citation type="submission" date="2017-01" db="EMBL/GenBank/DDBJ databases">
        <authorList>
            <person name="Varghese N."/>
            <person name="Submissions S."/>
        </authorList>
    </citation>
    <scope>NUCLEOTIDE SEQUENCE [LARGE SCALE GENOMIC DNA]</scope>
    <source>
        <strain evidence="2">DSM 45196</strain>
    </source>
</reference>
<dbReference type="RefSeq" id="WP_076523612.1">
    <property type="nucleotide sequence ID" value="NZ_CP048103.1"/>
</dbReference>
<evidence type="ECO:0008006" key="3">
    <source>
        <dbReference type="Google" id="ProtNLM"/>
    </source>
</evidence>